<dbReference type="PRINTS" id="PR00455">
    <property type="entry name" value="HTHTETR"/>
</dbReference>
<organism evidence="6 7">
    <name type="scientific">Sphingomonas desiccabilis</name>
    <dbReference type="NCBI Taxonomy" id="429134"/>
    <lineage>
        <taxon>Bacteria</taxon>
        <taxon>Pseudomonadati</taxon>
        <taxon>Pseudomonadota</taxon>
        <taxon>Alphaproteobacteria</taxon>
        <taxon>Sphingomonadales</taxon>
        <taxon>Sphingomonadaceae</taxon>
        <taxon>Sphingomonas</taxon>
    </lineage>
</organism>
<dbReference type="InterPro" id="IPR009057">
    <property type="entry name" value="Homeodomain-like_sf"/>
</dbReference>
<evidence type="ECO:0000256" key="3">
    <source>
        <dbReference type="ARBA" id="ARBA00023163"/>
    </source>
</evidence>
<dbReference type="PANTHER" id="PTHR47506">
    <property type="entry name" value="TRANSCRIPTIONAL REGULATORY PROTEIN"/>
    <property type="match status" value="1"/>
</dbReference>
<dbReference type="InterPro" id="IPR001647">
    <property type="entry name" value="HTH_TetR"/>
</dbReference>
<dbReference type="Proteomes" id="UP000292347">
    <property type="component" value="Unassembled WGS sequence"/>
</dbReference>
<keyword evidence="3" id="KW-0804">Transcription</keyword>
<proteinExistence type="predicted"/>
<dbReference type="OrthoDB" id="9795242at2"/>
<keyword evidence="2 4" id="KW-0238">DNA-binding</keyword>
<protein>
    <submittedName>
        <fullName evidence="6">TetR family transcriptional regulator</fullName>
    </submittedName>
</protein>
<dbReference type="SUPFAM" id="SSF48498">
    <property type="entry name" value="Tetracyclin repressor-like, C-terminal domain"/>
    <property type="match status" value="1"/>
</dbReference>
<dbReference type="InterPro" id="IPR011075">
    <property type="entry name" value="TetR_C"/>
</dbReference>
<feature type="domain" description="HTH tetR-type" evidence="5">
    <location>
        <begin position="19"/>
        <end position="79"/>
    </location>
</feature>
<dbReference type="GO" id="GO:0003677">
    <property type="term" value="F:DNA binding"/>
    <property type="evidence" value="ECO:0007669"/>
    <property type="project" value="UniProtKB-UniRule"/>
</dbReference>
<dbReference type="InterPro" id="IPR036271">
    <property type="entry name" value="Tet_transcr_reg_TetR-rel_C_sf"/>
</dbReference>
<name>A0A4Q2ITJ8_9SPHN</name>
<dbReference type="Pfam" id="PF16925">
    <property type="entry name" value="TetR_C_13"/>
    <property type="match status" value="1"/>
</dbReference>
<reference evidence="6 7" key="1">
    <citation type="submission" date="2019-01" db="EMBL/GenBank/DDBJ databases">
        <title>Sphingomonas mucosissima sp. nov. and Sphingomonas desiccabilis sp. nov., from biological soil crusts in the Colorado Plateau, USA.</title>
        <authorList>
            <person name="Zhu D."/>
        </authorList>
    </citation>
    <scope>NUCLEOTIDE SEQUENCE [LARGE SCALE GENOMIC DNA]</scope>
    <source>
        <strain evidence="6 7">CP1D</strain>
    </source>
</reference>
<feature type="DNA-binding region" description="H-T-H motif" evidence="4">
    <location>
        <begin position="42"/>
        <end position="61"/>
    </location>
</feature>
<dbReference type="Gene3D" id="1.10.10.60">
    <property type="entry name" value="Homeodomain-like"/>
    <property type="match status" value="1"/>
</dbReference>
<evidence type="ECO:0000256" key="4">
    <source>
        <dbReference type="PROSITE-ProRule" id="PRU00335"/>
    </source>
</evidence>
<sequence length="207" mass="21881">MTGIMKAALCCSGRGRPREFDVEEALAAALRVFWSKGYEGASLSDLTEAMGITRPSLYAAFGNKESLFRKALDLYEREKLSYISVALEAPTAREVAERLLRGAVESHASTSGPRGCLGVISSVACGADAESIREEVLKRRASSQAALVARFERAKAEGDLPAHVDPQGLTAYLVAILQGMTVQAGAGASSEALNALVDTSLAMWPSA</sequence>
<dbReference type="Gene3D" id="1.10.357.10">
    <property type="entry name" value="Tetracycline Repressor, domain 2"/>
    <property type="match status" value="1"/>
</dbReference>
<evidence type="ECO:0000313" key="7">
    <source>
        <dbReference type="Proteomes" id="UP000292347"/>
    </source>
</evidence>
<dbReference type="InterPro" id="IPR023772">
    <property type="entry name" value="DNA-bd_HTH_TetR-type_CS"/>
</dbReference>
<dbReference type="PROSITE" id="PS50977">
    <property type="entry name" value="HTH_TETR_2"/>
    <property type="match status" value="1"/>
</dbReference>
<evidence type="ECO:0000256" key="1">
    <source>
        <dbReference type="ARBA" id="ARBA00023015"/>
    </source>
</evidence>
<dbReference type="AlphaFoldDB" id="A0A4Q2ITJ8"/>
<evidence type="ECO:0000256" key="2">
    <source>
        <dbReference type="ARBA" id="ARBA00023125"/>
    </source>
</evidence>
<dbReference type="SUPFAM" id="SSF46689">
    <property type="entry name" value="Homeodomain-like"/>
    <property type="match status" value="1"/>
</dbReference>
<evidence type="ECO:0000259" key="5">
    <source>
        <dbReference type="PROSITE" id="PS50977"/>
    </source>
</evidence>
<gene>
    <name evidence="6" type="ORF">EO081_11595</name>
</gene>
<evidence type="ECO:0000313" key="6">
    <source>
        <dbReference type="EMBL" id="RXZ31837.1"/>
    </source>
</evidence>
<dbReference type="PANTHER" id="PTHR47506:SF1">
    <property type="entry name" value="HTH-TYPE TRANSCRIPTIONAL REGULATOR YJDC"/>
    <property type="match status" value="1"/>
</dbReference>
<accession>A0A4Q2ITJ8</accession>
<dbReference type="PROSITE" id="PS01081">
    <property type="entry name" value="HTH_TETR_1"/>
    <property type="match status" value="1"/>
</dbReference>
<keyword evidence="7" id="KW-1185">Reference proteome</keyword>
<keyword evidence="1" id="KW-0805">Transcription regulation</keyword>
<dbReference type="Pfam" id="PF00440">
    <property type="entry name" value="TetR_N"/>
    <property type="match status" value="1"/>
</dbReference>
<dbReference type="EMBL" id="SDPT01000002">
    <property type="protein sequence ID" value="RXZ31837.1"/>
    <property type="molecule type" value="Genomic_DNA"/>
</dbReference>
<comment type="caution">
    <text evidence="6">The sequence shown here is derived from an EMBL/GenBank/DDBJ whole genome shotgun (WGS) entry which is preliminary data.</text>
</comment>